<dbReference type="PANTHER" id="PTHR33990:SF1">
    <property type="entry name" value="PROTEIN YJDN"/>
    <property type="match status" value="1"/>
</dbReference>
<dbReference type="PROSITE" id="PS51819">
    <property type="entry name" value="VOC"/>
    <property type="match status" value="1"/>
</dbReference>
<proteinExistence type="predicted"/>
<name>A0ABU7VTX0_9BACL</name>
<dbReference type="PANTHER" id="PTHR33990">
    <property type="entry name" value="PROTEIN YJDN-RELATED"/>
    <property type="match status" value="1"/>
</dbReference>
<dbReference type="Pfam" id="PF00903">
    <property type="entry name" value="Glyoxalase"/>
    <property type="match status" value="1"/>
</dbReference>
<dbReference type="SUPFAM" id="SSF54593">
    <property type="entry name" value="Glyoxalase/Bleomycin resistance protein/Dihydroxybiphenyl dioxygenase"/>
    <property type="match status" value="1"/>
</dbReference>
<dbReference type="CDD" id="cd06588">
    <property type="entry name" value="PhnB_like"/>
    <property type="match status" value="1"/>
</dbReference>
<dbReference type="InterPro" id="IPR004360">
    <property type="entry name" value="Glyas_Fos-R_dOase_dom"/>
</dbReference>
<protein>
    <submittedName>
        <fullName evidence="2">VOC family protein</fullName>
    </submittedName>
</protein>
<feature type="domain" description="VOC" evidence="1">
    <location>
        <begin position="1"/>
        <end position="130"/>
    </location>
</feature>
<comment type="caution">
    <text evidence="2">The sequence shown here is derived from an EMBL/GenBank/DDBJ whole genome shotgun (WGS) entry which is preliminary data.</text>
</comment>
<dbReference type="Proteomes" id="UP001306950">
    <property type="component" value="Unassembled WGS sequence"/>
</dbReference>
<dbReference type="RefSeq" id="WP_331846903.1">
    <property type="nucleotide sequence ID" value="NZ_JAZHPZ010000005.1"/>
</dbReference>
<evidence type="ECO:0000259" key="1">
    <source>
        <dbReference type="PROSITE" id="PS51819"/>
    </source>
</evidence>
<dbReference type="EMBL" id="JAZHPZ010000005">
    <property type="protein sequence ID" value="MEF2966691.1"/>
    <property type="molecule type" value="Genomic_DNA"/>
</dbReference>
<evidence type="ECO:0000313" key="3">
    <source>
        <dbReference type="Proteomes" id="UP001306950"/>
    </source>
</evidence>
<gene>
    <name evidence="2" type="ORF">V3851_12695</name>
</gene>
<dbReference type="Gene3D" id="3.10.180.10">
    <property type="entry name" value="2,3-Dihydroxybiphenyl 1,2-Dioxygenase, domain 1"/>
    <property type="match status" value="1"/>
</dbReference>
<dbReference type="InterPro" id="IPR028973">
    <property type="entry name" value="PhnB-like"/>
</dbReference>
<dbReference type="InterPro" id="IPR037523">
    <property type="entry name" value="VOC_core"/>
</dbReference>
<organism evidence="2 3">
    <name type="scientific">Paenibacillus haidiansis</name>
    <dbReference type="NCBI Taxonomy" id="1574488"/>
    <lineage>
        <taxon>Bacteria</taxon>
        <taxon>Bacillati</taxon>
        <taxon>Bacillota</taxon>
        <taxon>Bacilli</taxon>
        <taxon>Bacillales</taxon>
        <taxon>Paenibacillaceae</taxon>
        <taxon>Paenibacillus</taxon>
    </lineage>
</organism>
<keyword evidence="3" id="KW-1185">Reference proteome</keyword>
<evidence type="ECO:0000313" key="2">
    <source>
        <dbReference type="EMBL" id="MEF2966691.1"/>
    </source>
</evidence>
<accession>A0ABU7VTX0</accession>
<dbReference type="InterPro" id="IPR029068">
    <property type="entry name" value="Glyas_Bleomycin-R_OHBP_Dase"/>
</dbReference>
<reference evidence="2 3" key="1">
    <citation type="submission" date="2024-02" db="EMBL/GenBank/DDBJ databases">
        <title>A nitrogen-fixing paenibacillus bacterium.</title>
        <authorList>
            <person name="Zhang W.L."/>
            <person name="Chen S.F."/>
        </authorList>
    </citation>
    <scope>NUCLEOTIDE SEQUENCE [LARGE SCALE GENOMIC DNA]</scope>
    <source>
        <strain evidence="2 3">M1</strain>
    </source>
</reference>
<sequence length="131" mass="14579">MAKLTPYFYSNDAKAQAKFYVEALGGEIQHQMTYGQAPGTEEAMKDKIIHMSFTAAGVSFYIADSMHEPPGQGVPYDLNLEFKTEAEAREAFAKLSEGGKVIMPLEKQFWGTLFGRLQDPFGVTWQISTEA</sequence>